<gene>
    <name evidence="4" type="ORF">NT6N_19690</name>
</gene>
<dbReference type="SUPFAM" id="SSF81606">
    <property type="entry name" value="PP2C-like"/>
    <property type="match status" value="1"/>
</dbReference>
<reference evidence="4" key="1">
    <citation type="submission" date="2024-07" db="EMBL/GenBank/DDBJ databases">
        <title>Complete genome sequence of Verrucomicrobiaceae bacterium NT6N.</title>
        <authorList>
            <person name="Huang C."/>
            <person name="Takami H."/>
            <person name="Hamasaki K."/>
        </authorList>
    </citation>
    <scope>NUCLEOTIDE SEQUENCE</scope>
    <source>
        <strain evidence="4">NT6N</strain>
    </source>
</reference>
<name>A0AAT9FLT4_9BACT</name>
<keyword evidence="2" id="KW-0812">Transmembrane</keyword>
<dbReference type="InterPro" id="IPR001932">
    <property type="entry name" value="PPM-type_phosphatase-like_dom"/>
</dbReference>
<dbReference type="CDD" id="cd00143">
    <property type="entry name" value="PP2Cc"/>
    <property type="match status" value="1"/>
</dbReference>
<dbReference type="SMART" id="SM00331">
    <property type="entry name" value="PP2C_SIG"/>
    <property type="match status" value="1"/>
</dbReference>
<dbReference type="PROSITE" id="PS51746">
    <property type="entry name" value="PPM_2"/>
    <property type="match status" value="1"/>
</dbReference>
<dbReference type="Pfam" id="PF13672">
    <property type="entry name" value="PP2C_2"/>
    <property type="match status" value="1"/>
</dbReference>
<feature type="compositionally biased region" description="Polar residues" evidence="1">
    <location>
        <begin position="251"/>
        <end position="261"/>
    </location>
</feature>
<feature type="domain" description="PPM-type phosphatase" evidence="3">
    <location>
        <begin position="3"/>
        <end position="243"/>
    </location>
</feature>
<dbReference type="AlphaFoldDB" id="A0AAT9FLT4"/>
<evidence type="ECO:0000259" key="3">
    <source>
        <dbReference type="PROSITE" id="PS51746"/>
    </source>
</evidence>
<proteinExistence type="predicted"/>
<dbReference type="SMART" id="SM00332">
    <property type="entry name" value="PP2Cc"/>
    <property type="match status" value="1"/>
</dbReference>
<keyword evidence="2" id="KW-1133">Transmembrane helix</keyword>
<evidence type="ECO:0000256" key="1">
    <source>
        <dbReference type="SAM" id="MobiDB-lite"/>
    </source>
</evidence>
<sequence length="303" mass="33122">MPTFQVATAEHTGGRQEQQDSVAYWTNGTQCLAVLADGVGGNTDGKAASQAVIDSAKNLWTREKGLFHAPKDQLTQIAEDAFSAIEQLAPDANRKPASTIVALYVDQKNAHWVHCGDSRLYHLNPSGRVITRTRDHSVVQMLLDQDKITEAELSTHPDKGRILKALGGNSFKGVDYQSSHYQPGDTFLLCSDGYWESIPADQAAFPPTPPNKTLQQHAKQLVERAVQNNGPDSDNTSLAIIHTEGDHRDSASQAAASTSMPSHAAGRNEPPNEKKPLKAFLLILFGIFILFDILLILYLFVLK</sequence>
<dbReference type="InterPro" id="IPR036457">
    <property type="entry name" value="PPM-type-like_dom_sf"/>
</dbReference>
<feature type="region of interest" description="Disordered" evidence="1">
    <location>
        <begin position="249"/>
        <end position="271"/>
    </location>
</feature>
<dbReference type="Gene3D" id="3.60.40.10">
    <property type="entry name" value="PPM-type phosphatase domain"/>
    <property type="match status" value="1"/>
</dbReference>
<evidence type="ECO:0000313" key="4">
    <source>
        <dbReference type="EMBL" id="BDS06929.1"/>
    </source>
</evidence>
<accession>A0AAT9FLT4</accession>
<keyword evidence="2" id="KW-0472">Membrane</keyword>
<protein>
    <recommendedName>
        <fullName evidence="3">PPM-type phosphatase domain-containing protein</fullName>
    </recommendedName>
</protein>
<feature type="transmembrane region" description="Helical" evidence="2">
    <location>
        <begin position="279"/>
        <end position="301"/>
    </location>
</feature>
<dbReference type="EMBL" id="AP026866">
    <property type="protein sequence ID" value="BDS06929.1"/>
    <property type="molecule type" value="Genomic_DNA"/>
</dbReference>
<dbReference type="KEGG" id="osu:NT6N_19690"/>
<organism evidence="4">
    <name type="scientific">Oceaniferula spumae</name>
    <dbReference type="NCBI Taxonomy" id="2979115"/>
    <lineage>
        <taxon>Bacteria</taxon>
        <taxon>Pseudomonadati</taxon>
        <taxon>Verrucomicrobiota</taxon>
        <taxon>Verrucomicrobiia</taxon>
        <taxon>Verrucomicrobiales</taxon>
        <taxon>Verrucomicrobiaceae</taxon>
        <taxon>Oceaniferula</taxon>
    </lineage>
</organism>
<evidence type="ECO:0000256" key="2">
    <source>
        <dbReference type="SAM" id="Phobius"/>
    </source>
</evidence>